<dbReference type="Gene3D" id="2.60.40.1190">
    <property type="match status" value="1"/>
</dbReference>
<dbReference type="Proteomes" id="UP000680158">
    <property type="component" value="Unassembled WGS sequence"/>
</dbReference>
<evidence type="ECO:0000313" key="4">
    <source>
        <dbReference type="EMBL" id="MBR7745950.1"/>
    </source>
</evidence>
<accession>A0A941DED1</accession>
<evidence type="ECO:0000313" key="5">
    <source>
        <dbReference type="Proteomes" id="UP000680158"/>
    </source>
</evidence>
<keyword evidence="5" id="KW-1185">Reference proteome</keyword>
<sequence length="767" mass="87230">MATIIAKHFTHTCKATVRNIHGNSNKRLLTAFVFGIFGIISLLLQNPALAQLVIPKADKPPQLKDYRQPDNIPATAGVEIKQFVQNTPHEGSAPSYATKAYLSYDQENLYTIFVAHANPKHLIARHSRRENNGGEDFVLLQIDTFKDGQRAFVFYVTPLGVQADSSYIEGKEEDFDFDTQWRTEGELTEFGYIVKIAIPFKSLRFANGDKQEWGLSVARYIPEFTEFITWPLISKQQPTLVNQFGTVVINERIAEQRNYHVNPYLFSGKDKFLTNIDKQGKKYVGFVQQQKTQLGLDAKYVWNNSVTVDLTLNPDFSDVESDEPQVLVDKRFETLFPEKRPFFLENSGFFKTPLPLFFSRRIVEPDAGLRVTGRQNQFALGGMMMDDVSEPAAGKAHIGLVRGQVDFGQTGNLGLLFSKRSQADQANSVAGADFRLTPLANWIFTGQFAKSQSKQHQNKHEGENQNNKQTNNNDHLAYVEAIYGSRALTYSGKYTDIGQQFDARLGFIPRTDIKQNEQQANYTWFGAPGDWILTQELKATLTHTDNQQGQFQDQKNHLLYTLKAKQANTFTIEAVQQSDNLNNQKVKTAGWLIGWHTRTLPELVSTIKLGQRQAPNYQFVDPAVLSGDARNAQLKIKWLFGRHVRLDASYIWNDLRHAKGTVYLDRLARFNLAYQFDNYWGASLIMDYHSLSANQTWSSLKNEKSLNTNLQLRYVLSPGSSVYLGYVDRQENIGLFHDEHGLVQARPTNQLSLHTGKRVFIKLSHLF</sequence>
<reference evidence="4 5" key="1">
    <citation type="submission" date="2021-04" db="EMBL/GenBank/DDBJ databases">
        <title>novel species isolated from subtropical streams in China.</title>
        <authorList>
            <person name="Lu H."/>
        </authorList>
    </citation>
    <scope>NUCLEOTIDE SEQUENCE [LARGE SCALE GENOMIC DNA]</scope>
    <source>
        <strain evidence="4 5">BYS107W</strain>
    </source>
</reference>
<dbReference type="Pfam" id="PF19313">
    <property type="entry name" value="DUF5916"/>
    <property type="match status" value="1"/>
</dbReference>
<feature type="domain" description="DUF5916" evidence="3">
    <location>
        <begin position="288"/>
        <end position="362"/>
    </location>
</feature>
<dbReference type="EMBL" id="JAGSPM010000002">
    <property type="protein sequence ID" value="MBR7745950.1"/>
    <property type="molecule type" value="Genomic_DNA"/>
</dbReference>
<comment type="caution">
    <text evidence="4">The sequence shown here is derived from an EMBL/GenBank/DDBJ whole genome shotgun (WGS) entry which is preliminary data.</text>
</comment>
<dbReference type="InterPro" id="IPR045670">
    <property type="entry name" value="DUF5916"/>
</dbReference>
<feature type="region of interest" description="Disordered" evidence="1">
    <location>
        <begin position="451"/>
        <end position="472"/>
    </location>
</feature>
<keyword evidence="2" id="KW-0472">Membrane</keyword>
<feature type="transmembrane region" description="Helical" evidence="2">
    <location>
        <begin position="28"/>
        <end position="44"/>
    </location>
</feature>
<evidence type="ECO:0000256" key="2">
    <source>
        <dbReference type="SAM" id="Phobius"/>
    </source>
</evidence>
<organism evidence="4 5">
    <name type="scientific">Undibacterium baiyunense</name>
    <dbReference type="NCBI Taxonomy" id="2828731"/>
    <lineage>
        <taxon>Bacteria</taxon>
        <taxon>Pseudomonadati</taxon>
        <taxon>Pseudomonadota</taxon>
        <taxon>Betaproteobacteria</taxon>
        <taxon>Burkholderiales</taxon>
        <taxon>Oxalobacteraceae</taxon>
        <taxon>Undibacterium</taxon>
    </lineage>
</organism>
<keyword evidence="2" id="KW-0812">Transmembrane</keyword>
<evidence type="ECO:0000259" key="3">
    <source>
        <dbReference type="Pfam" id="PF19313"/>
    </source>
</evidence>
<gene>
    <name evidence="4" type="ORF">KDM92_05110</name>
</gene>
<dbReference type="SUPFAM" id="SSF49344">
    <property type="entry name" value="CBD9-like"/>
    <property type="match status" value="1"/>
</dbReference>
<protein>
    <recommendedName>
        <fullName evidence="3">DUF5916 domain-containing protein</fullName>
    </recommendedName>
</protein>
<proteinExistence type="predicted"/>
<name>A0A941DED1_9BURK</name>
<dbReference type="CDD" id="cd09618">
    <property type="entry name" value="CBM9_like_2"/>
    <property type="match status" value="1"/>
</dbReference>
<evidence type="ECO:0000256" key="1">
    <source>
        <dbReference type="SAM" id="MobiDB-lite"/>
    </source>
</evidence>
<keyword evidence="2" id="KW-1133">Transmembrane helix</keyword>
<dbReference type="AlphaFoldDB" id="A0A941DED1"/>